<evidence type="ECO:0000313" key="2">
    <source>
        <dbReference type="Proteomes" id="UP000887565"/>
    </source>
</evidence>
<evidence type="ECO:0000313" key="3">
    <source>
        <dbReference type="WBParaSite" id="nRc.2.0.1.t08921-RA"/>
    </source>
</evidence>
<sequence>MYDCTWANHGQSFCLGTVPNGFPNIKVLTRTTHPKLLTAPKVPEKKKKKQKDEWNKSLDVSDDEDPALQPGSVFNDPKHLQAAITSAMKSNLTDRIIELLNFPVLPLYKLAIRNHLQYDDPPLPQIPHEVDHVWIEWVAANQPLRERTYQGTHYHYHPSTILNFLQVDGNWFQRLTSFMPLAALLASLCSAAQYAFVKDLLLRHAQNMNSEMRAVFYDCMWYYTDGNPKSRVATATPNRPSPIG</sequence>
<dbReference type="AlphaFoldDB" id="A0A915I587"/>
<proteinExistence type="predicted"/>
<evidence type="ECO:0000256" key="1">
    <source>
        <dbReference type="SAM" id="MobiDB-lite"/>
    </source>
</evidence>
<protein>
    <submittedName>
        <fullName evidence="3">Uncharacterized protein</fullName>
    </submittedName>
</protein>
<name>A0A915I587_ROMCU</name>
<feature type="region of interest" description="Disordered" evidence="1">
    <location>
        <begin position="36"/>
        <end position="73"/>
    </location>
</feature>
<dbReference type="Proteomes" id="UP000887565">
    <property type="component" value="Unplaced"/>
</dbReference>
<accession>A0A915I587</accession>
<keyword evidence="2" id="KW-1185">Reference proteome</keyword>
<dbReference type="WBParaSite" id="nRc.2.0.1.t08921-RA">
    <property type="protein sequence ID" value="nRc.2.0.1.t08921-RA"/>
    <property type="gene ID" value="nRc.2.0.1.g08921"/>
</dbReference>
<organism evidence="2 3">
    <name type="scientific">Romanomermis culicivorax</name>
    <name type="common">Nematode worm</name>
    <dbReference type="NCBI Taxonomy" id="13658"/>
    <lineage>
        <taxon>Eukaryota</taxon>
        <taxon>Metazoa</taxon>
        <taxon>Ecdysozoa</taxon>
        <taxon>Nematoda</taxon>
        <taxon>Enoplea</taxon>
        <taxon>Dorylaimia</taxon>
        <taxon>Mermithida</taxon>
        <taxon>Mermithoidea</taxon>
        <taxon>Mermithidae</taxon>
        <taxon>Romanomermis</taxon>
    </lineage>
</organism>
<reference evidence="3" key="1">
    <citation type="submission" date="2022-11" db="UniProtKB">
        <authorList>
            <consortium name="WormBaseParasite"/>
        </authorList>
    </citation>
    <scope>IDENTIFICATION</scope>
</reference>